<organism evidence="1 2">
    <name type="scientific">Ajellomyces capsulatus</name>
    <name type="common">Darling's disease fungus</name>
    <name type="synonym">Histoplasma capsulatum</name>
    <dbReference type="NCBI Taxonomy" id="5037"/>
    <lineage>
        <taxon>Eukaryota</taxon>
        <taxon>Fungi</taxon>
        <taxon>Dikarya</taxon>
        <taxon>Ascomycota</taxon>
        <taxon>Pezizomycotina</taxon>
        <taxon>Eurotiomycetes</taxon>
        <taxon>Eurotiomycetidae</taxon>
        <taxon>Onygenales</taxon>
        <taxon>Ajellomycetaceae</taxon>
        <taxon>Histoplasma</taxon>
    </lineage>
</organism>
<name>A0A8A1MAS0_AJECA</name>
<accession>A0A8A1MAS0</accession>
<dbReference type="VEuPathDB" id="FungiDB:I7I51_00106"/>
<dbReference type="Proteomes" id="UP000663671">
    <property type="component" value="Chromosome 1"/>
</dbReference>
<gene>
    <name evidence="1" type="ORF">I7I51_00106</name>
</gene>
<reference evidence="1" key="1">
    <citation type="submission" date="2021-01" db="EMBL/GenBank/DDBJ databases">
        <title>Chromosome-level genome assembly of a human fungal pathogen reveals clustering of transcriptionally co-regulated genes.</title>
        <authorList>
            <person name="Voorhies M."/>
            <person name="Cohen S."/>
            <person name="Shea T.P."/>
            <person name="Petrus S."/>
            <person name="Munoz J.F."/>
            <person name="Poplawski S."/>
            <person name="Goldman W.E."/>
            <person name="Michael T."/>
            <person name="Cuomo C.A."/>
            <person name="Sil A."/>
            <person name="Beyhan S."/>
        </authorList>
    </citation>
    <scope>NUCLEOTIDE SEQUENCE</scope>
    <source>
        <strain evidence="1">WU24</strain>
    </source>
</reference>
<sequence length="119" mass="13336">MMHASRLVPHPVDMGRVFPETNNAINSVDLSRIATALVPEWRSRKHKLKIEEERTRRRRSCPAGRKLITQGCHRCKPSSKSSAMKTLLGGCSIPGIDGRKICSQPCRGSTRMKQNLART</sequence>
<evidence type="ECO:0000313" key="2">
    <source>
        <dbReference type="Proteomes" id="UP000663671"/>
    </source>
</evidence>
<dbReference type="AlphaFoldDB" id="A0A8A1MAS0"/>
<evidence type="ECO:0000313" key="1">
    <source>
        <dbReference type="EMBL" id="QSS63049.1"/>
    </source>
</evidence>
<dbReference type="EMBL" id="CP069114">
    <property type="protein sequence ID" value="QSS63049.1"/>
    <property type="molecule type" value="Genomic_DNA"/>
</dbReference>
<proteinExistence type="predicted"/>
<protein>
    <submittedName>
        <fullName evidence="1">Uncharacterized protein</fullName>
    </submittedName>
</protein>